<evidence type="ECO:0000313" key="3">
    <source>
        <dbReference type="EMBL" id="VDD83480.1"/>
    </source>
</evidence>
<reference evidence="3 4" key="1">
    <citation type="submission" date="2018-10" db="EMBL/GenBank/DDBJ databases">
        <authorList>
            <consortium name="Pathogen Informatics"/>
        </authorList>
    </citation>
    <scope>NUCLEOTIDE SEQUENCE [LARGE SCALE GENOMIC DNA]</scope>
</reference>
<dbReference type="STRING" id="53468.A0A0R3UNT9"/>
<dbReference type="GO" id="GO:0005509">
    <property type="term" value="F:calcium ion binding"/>
    <property type="evidence" value="ECO:0007669"/>
    <property type="project" value="InterPro"/>
</dbReference>
<feature type="domain" description="EF-hand" evidence="2">
    <location>
        <begin position="84"/>
        <end position="119"/>
    </location>
</feature>
<dbReference type="Gene3D" id="1.10.238.10">
    <property type="entry name" value="EF-hand"/>
    <property type="match status" value="2"/>
</dbReference>
<dbReference type="EMBL" id="UXSR01005739">
    <property type="protein sequence ID" value="VDD83480.1"/>
    <property type="molecule type" value="Genomic_DNA"/>
</dbReference>
<protein>
    <submittedName>
        <fullName evidence="5">EF-hand domain-containing protein</fullName>
    </submittedName>
</protein>
<evidence type="ECO:0000256" key="1">
    <source>
        <dbReference type="ARBA" id="ARBA00022737"/>
    </source>
</evidence>
<sequence length="152" mass="17679">MKVEDMMDHEIAEVRTAFKYFDRENVGTILTSQLGDCLRWLKLVPSEAEIEGYKEACDPKKKGRVNFDTVLTVVAHLWIPDPQKREGQCWGAFLSFDNEDKGKLPAEELKKILMEVSEEPLPEKEVNQIIRKFVDKKTGMIEYGYIIRAWQK</sequence>
<dbReference type="InterPro" id="IPR011992">
    <property type="entry name" value="EF-hand-dom_pair"/>
</dbReference>
<keyword evidence="4" id="KW-1185">Reference proteome</keyword>
<evidence type="ECO:0000313" key="4">
    <source>
        <dbReference type="Proteomes" id="UP000267029"/>
    </source>
</evidence>
<dbReference type="InterPro" id="IPR002048">
    <property type="entry name" value="EF_hand_dom"/>
</dbReference>
<dbReference type="SUPFAM" id="SSF47473">
    <property type="entry name" value="EF-hand"/>
    <property type="match status" value="1"/>
</dbReference>
<feature type="domain" description="EF-hand" evidence="2">
    <location>
        <begin position="9"/>
        <end position="44"/>
    </location>
</feature>
<dbReference type="OrthoDB" id="26525at2759"/>
<dbReference type="InterPro" id="IPR050230">
    <property type="entry name" value="CALM/Myosin/TropC-like"/>
</dbReference>
<name>A0A0R3UNT9_MESCO</name>
<evidence type="ECO:0000313" key="5">
    <source>
        <dbReference type="WBParaSite" id="MCU_008971-RA"/>
    </source>
</evidence>
<evidence type="ECO:0000259" key="2">
    <source>
        <dbReference type="PROSITE" id="PS50222"/>
    </source>
</evidence>
<keyword evidence="1" id="KW-0677">Repeat</keyword>
<dbReference type="PROSITE" id="PS50222">
    <property type="entry name" value="EF_HAND_2"/>
    <property type="match status" value="2"/>
</dbReference>
<dbReference type="PANTHER" id="PTHR23048:SF0">
    <property type="entry name" value="CALMODULIN LIKE 3"/>
    <property type="match status" value="1"/>
</dbReference>
<organism evidence="3 4">
    <name type="scientific">Mesocestoides corti</name>
    <name type="common">Flatworm</name>
    <dbReference type="NCBI Taxonomy" id="53468"/>
    <lineage>
        <taxon>Eukaryota</taxon>
        <taxon>Metazoa</taxon>
        <taxon>Spiralia</taxon>
        <taxon>Lophotrochozoa</taxon>
        <taxon>Platyhelminthes</taxon>
        <taxon>Cestoda</taxon>
        <taxon>Eucestoda</taxon>
        <taxon>Cyclophyllidea</taxon>
        <taxon>Mesocestoididae</taxon>
        <taxon>Mesocestoides</taxon>
    </lineage>
</organism>
<gene>
    <name evidence="3" type="ORF">MCOS_LOCUS9483</name>
</gene>
<proteinExistence type="predicted"/>
<dbReference type="AlphaFoldDB" id="A0A0R3UNT9"/>
<dbReference type="FunFam" id="1.10.238.10:FF:000001">
    <property type="entry name" value="Calmodulin 1"/>
    <property type="match status" value="1"/>
</dbReference>
<dbReference type="WBParaSite" id="MCU_008971-RA">
    <property type="protein sequence ID" value="MCU_008971-RA"/>
    <property type="gene ID" value="MCU_008971"/>
</dbReference>
<dbReference type="PANTHER" id="PTHR23048">
    <property type="entry name" value="MYOSIN LIGHT CHAIN 1, 3"/>
    <property type="match status" value="1"/>
</dbReference>
<reference evidence="5" key="2">
    <citation type="submission" date="2019-11" db="UniProtKB">
        <authorList>
            <consortium name="WormBaseParasite"/>
        </authorList>
    </citation>
    <scope>IDENTIFICATION</scope>
</reference>
<accession>A0A0R3UNT9</accession>
<dbReference type="GO" id="GO:0016460">
    <property type="term" value="C:myosin II complex"/>
    <property type="evidence" value="ECO:0007669"/>
    <property type="project" value="TreeGrafter"/>
</dbReference>
<dbReference type="Proteomes" id="UP000267029">
    <property type="component" value="Unassembled WGS sequence"/>
</dbReference>